<dbReference type="RefSeq" id="WP_379684557.1">
    <property type="nucleotide sequence ID" value="NZ_JBHLYW010000010.1"/>
</dbReference>
<sequence length="237" mass="28432">MKNLQKKSIFILIIGLLLNNHRIQSQNPKETEIYKWFDKNLGIESLDIKNGAAHLNFDKTINNENRYLVDNFRRGNIVYNNQNYYDLLLKYDIYRDDLILNPYDEANSTKINLHKENIKSFTISNEKFVNLTDLPTIFKGGFYEEIILKNETTLYIKYLKEKKKINRIESDLISYVPAYEFILFKDNKFNLINDKKNLIVLFPESKRKINDYFFVNRELRKENPSLFMKKLINYINN</sequence>
<organism evidence="1 2">
    <name type="scientific">Flavobacterium procerum</name>
    <dbReference type="NCBI Taxonomy" id="1455569"/>
    <lineage>
        <taxon>Bacteria</taxon>
        <taxon>Pseudomonadati</taxon>
        <taxon>Bacteroidota</taxon>
        <taxon>Flavobacteriia</taxon>
        <taxon>Flavobacteriales</taxon>
        <taxon>Flavobacteriaceae</taxon>
        <taxon>Flavobacterium</taxon>
    </lineage>
</organism>
<comment type="caution">
    <text evidence="1">The sequence shown here is derived from an EMBL/GenBank/DDBJ whole genome shotgun (WGS) entry which is preliminary data.</text>
</comment>
<dbReference type="EMBL" id="JBHLYW010000010">
    <property type="protein sequence ID" value="MFC0078488.1"/>
    <property type="molecule type" value="Genomic_DNA"/>
</dbReference>
<name>A0ABV6BSR8_9FLAO</name>
<evidence type="ECO:0000313" key="2">
    <source>
        <dbReference type="Proteomes" id="UP001589734"/>
    </source>
</evidence>
<protein>
    <submittedName>
        <fullName evidence="1">Uncharacterized protein</fullName>
    </submittedName>
</protein>
<proteinExistence type="predicted"/>
<dbReference type="Proteomes" id="UP001589734">
    <property type="component" value="Unassembled WGS sequence"/>
</dbReference>
<gene>
    <name evidence="1" type="ORF">ACFFLS_15665</name>
</gene>
<keyword evidence="2" id="KW-1185">Reference proteome</keyword>
<accession>A0ABV6BSR8</accession>
<reference evidence="1 2" key="1">
    <citation type="submission" date="2024-09" db="EMBL/GenBank/DDBJ databases">
        <authorList>
            <person name="Sun Q."/>
            <person name="Mori K."/>
        </authorList>
    </citation>
    <scope>NUCLEOTIDE SEQUENCE [LARGE SCALE GENOMIC DNA]</scope>
    <source>
        <strain evidence="1 2">CGMCC 1.12926</strain>
    </source>
</reference>
<evidence type="ECO:0000313" key="1">
    <source>
        <dbReference type="EMBL" id="MFC0078488.1"/>
    </source>
</evidence>